<dbReference type="SUPFAM" id="SSF52540">
    <property type="entry name" value="P-loop containing nucleoside triphosphate hydrolases"/>
    <property type="match status" value="1"/>
</dbReference>
<feature type="domain" description="ABC transporter" evidence="9">
    <location>
        <begin position="474"/>
        <end position="710"/>
    </location>
</feature>
<dbReference type="PROSITE" id="PS50990">
    <property type="entry name" value="PEPTIDASE_C39"/>
    <property type="match status" value="1"/>
</dbReference>
<dbReference type="PANTHER" id="PTHR43394">
    <property type="entry name" value="ATP-DEPENDENT PERMEASE MDL1, MITOCHONDRIAL"/>
    <property type="match status" value="1"/>
</dbReference>
<name>A0ABP9MEV1_9GAMM</name>
<feature type="transmembrane region" description="Helical" evidence="8">
    <location>
        <begin position="162"/>
        <end position="184"/>
    </location>
</feature>
<keyword evidence="13" id="KW-1185">Reference proteome</keyword>
<evidence type="ECO:0000256" key="1">
    <source>
        <dbReference type="ARBA" id="ARBA00004651"/>
    </source>
</evidence>
<feature type="domain" description="ABC transmembrane type-1" evidence="10">
    <location>
        <begin position="165"/>
        <end position="440"/>
    </location>
</feature>
<dbReference type="EMBL" id="BAABKE010000002">
    <property type="protein sequence ID" value="GAA5095310.1"/>
    <property type="molecule type" value="Genomic_DNA"/>
</dbReference>
<evidence type="ECO:0000259" key="11">
    <source>
        <dbReference type="PROSITE" id="PS50990"/>
    </source>
</evidence>
<evidence type="ECO:0000259" key="9">
    <source>
        <dbReference type="PROSITE" id="PS50893"/>
    </source>
</evidence>
<keyword evidence="3" id="KW-0547">Nucleotide-binding</keyword>
<feature type="transmembrane region" description="Helical" evidence="8">
    <location>
        <begin position="196"/>
        <end position="216"/>
    </location>
</feature>
<evidence type="ECO:0000313" key="12">
    <source>
        <dbReference type="EMBL" id="GAA5095310.1"/>
    </source>
</evidence>
<dbReference type="SUPFAM" id="SSF90123">
    <property type="entry name" value="ABC transporter transmembrane region"/>
    <property type="match status" value="1"/>
</dbReference>
<dbReference type="NCBIfam" id="TIGR03375">
    <property type="entry name" value="type_I_sec_LssB"/>
    <property type="match status" value="1"/>
</dbReference>
<keyword evidence="2 8" id="KW-0812">Transmembrane</keyword>
<dbReference type="Gene3D" id="3.90.70.10">
    <property type="entry name" value="Cysteine proteinases"/>
    <property type="match status" value="1"/>
</dbReference>
<evidence type="ECO:0000256" key="8">
    <source>
        <dbReference type="SAM" id="Phobius"/>
    </source>
</evidence>
<dbReference type="Pfam" id="PF00005">
    <property type="entry name" value="ABC_tran"/>
    <property type="match status" value="1"/>
</dbReference>
<organism evidence="12 13">
    <name type="scientific">Wohlfahrtiimonas larvae</name>
    <dbReference type="NCBI Taxonomy" id="1157986"/>
    <lineage>
        <taxon>Bacteria</taxon>
        <taxon>Pseudomonadati</taxon>
        <taxon>Pseudomonadota</taxon>
        <taxon>Gammaproteobacteria</taxon>
        <taxon>Cardiobacteriales</taxon>
        <taxon>Ignatzschineriaceae</taxon>
        <taxon>Wohlfahrtiimonas</taxon>
    </lineage>
</organism>
<keyword evidence="7 8" id="KW-0472">Membrane</keyword>
<comment type="caution">
    <text evidence="12">The sequence shown here is derived from an EMBL/GenBank/DDBJ whole genome shotgun (WGS) entry which is preliminary data.</text>
</comment>
<dbReference type="CDD" id="cd18587">
    <property type="entry name" value="ABC_6TM_LapB_like"/>
    <property type="match status" value="1"/>
</dbReference>
<dbReference type="InterPro" id="IPR017871">
    <property type="entry name" value="ABC_transporter-like_CS"/>
</dbReference>
<evidence type="ECO:0000259" key="10">
    <source>
        <dbReference type="PROSITE" id="PS50929"/>
    </source>
</evidence>
<evidence type="ECO:0000256" key="4">
    <source>
        <dbReference type="ARBA" id="ARBA00022801"/>
    </source>
</evidence>
<dbReference type="InterPro" id="IPR036640">
    <property type="entry name" value="ABC1_TM_sf"/>
</dbReference>
<dbReference type="InterPro" id="IPR003439">
    <property type="entry name" value="ABC_transporter-like_ATP-bd"/>
</dbReference>
<dbReference type="Gene3D" id="1.20.1560.10">
    <property type="entry name" value="ABC transporter type 1, transmembrane domain"/>
    <property type="match status" value="1"/>
</dbReference>
<dbReference type="PROSITE" id="PS00211">
    <property type="entry name" value="ABC_TRANSPORTER_1"/>
    <property type="match status" value="1"/>
</dbReference>
<evidence type="ECO:0000313" key="13">
    <source>
        <dbReference type="Proteomes" id="UP001500631"/>
    </source>
</evidence>
<feature type="transmembrane region" description="Helical" evidence="8">
    <location>
        <begin position="391"/>
        <end position="415"/>
    </location>
</feature>
<evidence type="ECO:0000256" key="5">
    <source>
        <dbReference type="ARBA" id="ARBA00022840"/>
    </source>
</evidence>
<feature type="transmembrane region" description="Helical" evidence="8">
    <location>
        <begin position="282"/>
        <end position="309"/>
    </location>
</feature>
<keyword evidence="5" id="KW-0067">ATP-binding</keyword>
<evidence type="ECO:0000256" key="3">
    <source>
        <dbReference type="ARBA" id="ARBA00022741"/>
    </source>
</evidence>
<dbReference type="Gene3D" id="3.40.50.300">
    <property type="entry name" value="P-loop containing nucleotide triphosphate hydrolases"/>
    <property type="match status" value="1"/>
</dbReference>
<feature type="domain" description="Peptidase C39" evidence="11">
    <location>
        <begin position="4"/>
        <end position="126"/>
    </location>
</feature>
<sequence length="715" mass="79344">MSRKNSAYQQWLLSFMAVARHYRLDISEENVRVFLDWERNTDKDELLSRMAKHLGLTLRFQKFTAKRLDPWSLPLVIEFMNDTVGVITKVNSEGQCTILMGNDDGLAIDLDMAEVTKSVKRIIVLRPESSVEDVRVDDYIKPFKPNWFSSILFKDWRSYGHIVTASFLINILALASVVFSMQVYDRVIPAQSESTLWVLFMGVALAIVFEFLLRIARTHISDIAGKKVDLRVSDTVFGRSLRLRNDVRPQSTGSFVSQLRELDHLREVVASSTVNAIADLPFVLLFLVVLFIIGGPLGFVALGILPLLILPGVIVQKTLAKLAKEGMRESALRNTIMIESVEAIEDIKLLRAEHRFQSQWNQANSVSASINLRQRRITNFLLSWAQELQNLTFALVLLIGAYLVINGSITTGVLVGTSILSSRMMGPISQWSGILSRLQQAKTAYAGLTDLMDKPLDQSSSSKLLHRPVLLGHYELGSVILRYSDKQKQPTLDIKSLNIKQGERIGILGKMGAGKSTLLQLLAGMVRAQQGSVLLDATDILQIDPADVRRDIGLLTQNSRLLFGSIRENIIMGSPLASHQEILKALQISGALPIIQNQTQGLDFLVREGGAGLSGGQKQALLLARTLIKDPNILLLDEPTASMDEITEQHVVRSLGEWLESRTLVVATHKPALLKLVDRIIVIDNGRIVLDGPKETILANLSGQNNVNAQRGNHG</sequence>
<dbReference type="PANTHER" id="PTHR43394:SF1">
    <property type="entry name" value="ATP-BINDING CASSETTE SUB-FAMILY B MEMBER 10, MITOCHONDRIAL"/>
    <property type="match status" value="1"/>
</dbReference>
<dbReference type="InterPro" id="IPR011527">
    <property type="entry name" value="ABC1_TM_dom"/>
</dbReference>
<dbReference type="SMART" id="SM00382">
    <property type="entry name" value="AAA"/>
    <property type="match status" value="1"/>
</dbReference>
<proteinExistence type="predicted"/>
<dbReference type="InterPro" id="IPR005074">
    <property type="entry name" value="Peptidase_C39"/>
</dbReference>
<dbReference type="InterPro" id="IPR003593">
    <property type="entry name" value="AAA+_ATPase"/>
</dbReference>
<evidence type="ECO:0000256" key="6">
    <source>
        <dbReference type="ARBA" id="ARBA00022989"/>
    </source>
</evidence>
<gene>
    <name evidence="12" type="ORF">GCM10023338_04560</name>
</gene>
<dbReference type="InterPro" id="IPR027417">
    <property type="entry name" value="P-loop_NTPase"/>
</dbReference>
<dbReference type="RefSeq" id="WP_077924568.1">
    <property type="nucleotide sequence ID" value="NZ_BAABKE010000002.1"/>
</dbReference>
<accession>A0ABP9MEV1</accession>
<keyword evidence="4" id="KW-0378">Hydrolase</keyword>
<keyword evidence="6 8" id="KW-1133">Transmembrane helix</keyword>
<dbReference type="InterPro" id="IPR017750">
    <property type="entry name" value="ATPase_T1SS"/>
</dbReference>
<comment type="subcellular location">
    <subcellularLocation>
        <location evidence="1">Cell membrane</location>
        <topology evidence="1">Multi-pass membrane protein</topology>
    </subcellularLocation>
</comment>
<dbReference type="InterPro" id="IPR039421">
    <property type="entry name" value="Type_1_exporter"/>
</dbReference>
<dbReference type="PROSITE" id="PS50929">
    <property type="entry name" value="ABC_TM1F"/>
    <property type="match status" value="1"/>
</dbReference>
<dbReference type="PROSITE" id="PS50893">
    <property type="entry name" value="ABC_TRANSPORTER_2"/>
    <property type="match status" value="1"/>
</dbReference>
<dbReference type="Proteomes" id="UP001500631">
    <property type="component" value="Unassembled WGS sequence"/>
</dbReference>
<reference evidence="13" key="1">
    <citation type="journal article" date="2019" name="Int. J. Syst. Evol. Microbiol.">
        <title>The Global Catalogue of Microorganisms (GCM) 10K type strain sequencing project: providing services to taxonomists for standard genome sequencing and annotation.</title>
        <authorList>
            <consortium name="The Broad Institute Genomics Platform"/>
            <consortium name="The Broad Institute Genome Sequencing Center for Infectious Disease"/>
            <person name="Wu L."/>
            <person name="Ma J."/>
        </authorList>
    </citation>
    <scope>NUCLEOTIDE SEQUENCE [LARGE SCALE GENOMIC DNA]</scope>
    <source>
        <strain evidence="13">JCM 18424</strain>
    </source>
</reference>
<evidence type="ECO:0000256" key="2">
    <source>
        <dbReference type="ARBA" id="ARBA00022692"/>
    </source>
</evidence>
<evidence type="ECO:0000256" key="7">
    <source>
        <dbReference type="ARBA" id="ARBA00023136"/>
    </source>
</evidence>
<dbReference type="Pfam" id="PF00664">
    <property type="entry name" value="ABC_membrane"/>
    <property type="match status" value="1"/>
</dbReference>
<protein>
    <submittedName>
        <fullName evidence="12">Type I secretion system permease/ATPase</fullName>
    </submittedName>
</protein>